<dbReference type="GO" id="GO:0005737">
    <property type="term" value="C:cytoplasm"/>
    <property type="evidence" value="ECO:0007669"/>
    <property type="project" value="TreeGrafter"/>
</dbReference>
<dbReference type="Gene3D" id="2.60.300.12">
    <property type="entry name" value="HesB-like domain"/>
    <property type="match status" value="1"/>
</dbReference>
<dbReference type="AlphaFoldDB" id="A0A328BEQ7"/>
<name>A0A328BEQ7_9BACT</name>
<evidence type="ECO:0000313" key="3">
    <source>
        <dbReference type="EMBL" id="RAK65812.1"/>
    </source>
</evidence>
<protein>
    <submittedName>
        <fullName evidence="3">Iron-sulfur cluster assembly accessory protein</fullName>
    </submittedName>
</protein>
<gene>
    <name evidence="3" type="ORF">DLM85_13925</name>
</gene>
<dbReference type="InterPro" id="IPR035903">
    <property type="entry name" value="HesB-like_dom_sf"/>
</dbReference>
<dbReference type="SUPFAM" id="SSF89360">
    <property type="entry name" value="HesB-like domain"/>
    <property type="match status" value="1"/>
</dbReference>
<dbReference type="Pfam" id="PF01521">
    <property type="entry name" value="Fe-S_biosyn"/>
    <property type="match status" value="1"/>
</dbReference>
<evidence type="ECO:0000313" key="4">
    <source>
        <dbReference type="Proteomes" id="UP000248553"/>
    </source>
</evidence>
<dbReference type="RefSeq" id="WP_111478722.1">
    <property type="nucleotide sequence ID" value="NZ_QHKM01000004.1"/>
</dbReference>
<dbReference type="EMBL" id="QHKM01000004">
    <property type="protein sequence ID" value="RAK65812.1"/>
    <property type="molecule type" value="Genomic_DNA"/>
</dbReference>
<dbReference type="GO" id="GO:0016226">
    <property type="term" value="P:iron-sulfur cluster assembly"/>
    <property type="evidence" value="ECO:0007669"/>
    <property type="project" value="InterPro"/>
</dbReference>
<accession>A0A328BEQ7</accession>
<dbReference type="PANTHER" id="PTHR10072:SF41">
    <property type="entry name" value="IRON-SULFUR CLUSTER ASSEMBLY 1 HOMOLOG, MITOCHONDRIAL"/>
    <property type="match status" value="1"/>
</dbReference>
<dbReference type="PROSITE" id="PS01152">
    <property type="entry name" value="HESB"/>
    <property type="match status" value="1"/>
</dbReference>
<sequence>MATATASTKLAPIALTPRALEEVRNILREKNVPTEYGLRVGVQGGGCSGLSYLLGFDKAKDQDETFDLDGVKLIMDKKHAMYVMGMEVDFQDGLNARGFIFNNPQAKSTCGCGSSFSA</sequence>
<dbReference type="PANTHER" id="PTHR10072">
    <property type="entry name" value="IRON-SULFUR CLUSTER ASSEMBLY PROTEIN"/>
    <property type="match status" value="1"/>
</dbReference>
<evidence type="ECO:0000256" key="1">
    <source>
        <dbReference type="ARBA" id="ARBA00006718"/>
    </source>
</evidence>
<dbReference type="GO" id="GO:0051537">
    <property type="term" value="F:2 iron, 2 sulfur cluster binding"/>
    <property type="evidence" value="ECO:0007669"/>
    <property type="project" value="TreeGrafter"/>
</dbReference>
<dbReference type="InterPro" id="IPR050322">
    <property type="entry name" value="Fe-S_cluster_asmbl/transfer"/>
</dbReference>
<evidence type="ECO:0000259" key="2">
    <source>
        <dbReference type="Pfam" id="PF01521"/>
    </source>
</evidence>
<keyword evidence="4" id="KW-1185">Reference proteome</keyword>
<comment type="caution">
    <text evidence="3">The sequence shown here is derived from an EMBL/GenBank/DDBJ whole genome shotgun (WGS) entry which is preliminary data.</text>
</comment>
<comment type="similarity">
    <text evidence="1">Belongs to the HesB/IscA family.</text>
</comment>
<organism evidence="3 4">
    <name type="scientific">Hymenobacter edaphi</name>
    <dbReference type="NCBI Taxonomy" id="2211146"/>
    <lineage>
        <taxon>Bacteria</taxon>
        <taxon>Pseudomonadati</taxon>
        <taxon>Bacteroidota</taxon>
        <taxon>Cytophagia</taxon>
        <taxon>Cytophagales</taxon>
        <taxon>Hymenobacteraceae</taxon>
        <taxon>Hymenobacter</taxon>
    </lineage>
</organism>
<dbReference type="InterPro" id="IPR000361">
    <property type="entry name" value="ATAP_core_dom"/>
</dbReference>
<dbReference type="NCBIfam" id="TIGR00049">
    <property type="entry name" value="iron-sulfur cluster assembly accessory protein"/>
    <property type="match status" value="1"/>
</dbReference>
<dbReference type="InterPro" id="IPR016092">
    <property type="entry name" value="ATAP"/>
</dbReference>
<dbReference type="Proteomes" id="UP000248553">
    <property type="component" value="Unassembled WGS sequence"/>
</dbReference>
<dbReference type="InterPro" id="IPR017870">
    <property type="entry name" value="FeS_cluster_insertion_CS"/>
</dbReference>
<reference evidence="4" key="1">
    <citation type="submission" date="2018-05" db="EMBL/GenBank/DDBJ databases">
        <authorList>
            <person name="Nie L."/>
        </authorList>
    </citation>
    <scope>NUCLEOTIDE SEQUENCE [LARGE SCALE GENOMIC DNA]</scope>
    <source>
        <strain evidence="4">NL</strain>
    </source>
</reference>
<proteinExistence type="inferred from homology"/>
<feature type="domain" description="Core" evidence="2">
    <location>
        <begin position="13"/>
        <end position="113"/>
    </location>
</feature>
<dbReference type="OrthoDB" id="9801228at2"/>